<evidence type="ECO:0000313" key="1">
    <source>
        <dbReference type="EMBL" id="OOF93576.1"/>
    </source>
</evidence>
<proteinExistence type="predicted"/>
<dbReference type="OrthoDB" id="5342184at2759"/>
<accession>A0A1R3RGG4</accession>
<dbReference type="PANTHER" id="PTHR35040">
    <property type="match status" value="1"/>
</dbReference>
<dbReference type="Proteomes" id="UP000188318">
    <property type="component" value="Unassembled WGS sequence"/>
</dbReference>
<evidence type="ECO:0008006" key="3">
    <source>
        <dbReference type="Google" id="ProtNLM"/>
    </source>
</evidence>
<dbReference type="STRING" id="602072.A0A1R3RGG4"/>
<dbReference type="VEuPathDB" id="FungiDB:ASPCADRAFT_407739"/>
<dbReference type="Pfam" id="PF12138">
    <property type="entry name" value="Spherulin4"/>
    <property type="match status" value="1"/>
</dbReference>
<name>A0A1R3RGG4_ASPC5</name>
<organism evidence="1 2">
    <name type="scientific">Aspergillus carbonarius (strain ITEM 5010)</name>
    <dbReference type="NCBI Taxonomy" id="602072"/>
    <lineage>
        <taxon>Eukaryota</taxon>
        <taxon>Fungi</taxon>
        <taxon>Dikarya</taxon>
        <taxon>Ascomycota</taxon>
        <taxon>Pezizomycotina</taxon>
        <taxon>Eurotiomycetes</taxon>
        <taxon>Eurotiomycetidae</taxon>
        <taxon>Eurotiales</taxon>
        <taxon>Aspergillaceae</taxon>
        <taxon>Aspergillus</taxon>
        <taxon>Aspergillus subgen. Circumdati</taxon>
    </lineage>
</organism>
<protein>
    <recommendedName>
        <fullName evidence="3">Cell surface protein</fullName>
    </recommendedName>
</protein>
<keyword evidence="2" id="KW-1185">Reference proteome</keyword>
<reference evidence="2" key="1">
    <citation type="journal article" date="2017" name="Genome Biol.">
        <title>Comparative genomics reveals high biological diversity and specific adaptations in the industrially and medically important fungal genus Aspergillus.</title>
        <authorList>
            <person name="de Vries R.P."/>
            <person name="Riley R."/>
            <person name="Wiebenga A."/>
            <person name="Aguilar-Osorio G."/>
            <person name="Amillis S."/>
            <person name="Uchima C.A."/>
            <person name="Anderluh G."/>
            <person name="Asadollahi M."/>
            <person name="Askin M."/>
            <person name="Barry K."/>
            <person name="Battaglia E."/>
            <person name="Bayram O."/>
            <person name="Benocci T."/>
            <person name="Braus-Stromeyer S.A."/>
            <person name="Caldana C."/>
            <person name="Canovas D."/>
            <person name="Cerqueira G.C."/>
            <person name="Chen F."/>
            <person name="Chen W."/>
            <person name="Choi C."/>
            <person name="Clum A."/>
            <person name="Dos Santos R.A."/>
            <person name="Damasio A.R."/>
            <person name="Diallinas G."/>
            <person name="Emri T."/>
            <person name="Fekete E."/>
            <person name="Flipphi M."/>
            <person name="Freyberg S."/>
            <person name="Gallo A."/>
            <person name="Gournas C."/>
            <person name="Habgood R."/>
            <person name="Hainaut M."/>
            <person name="Harispe M.L."/>
            <person name="Henrissat B."/>
            <person name="Hilden K.S."/>
            <person name="Hope R."/>
            <person name="Hossain A."/>
            <person name="Karabika E."/>
            <person name="Karaffa L."/>
            <person name="Karanyi Z."/>
            <person name="Krasevec N."/>
            <person name="Kuo A."/>
            <person name="Kusch H."/>
            <person name="LaButti K."/>
            <person name="Lagendijk E.L."/>
            <person name="Lapidus A."/>
            <person name="Levasseur A."/>
            <person name="Lindquist E."/>
            <person name="Lipzen A."/>
            <person name="Logrieco A.F."/>
            <person name="MacCabe A."/>
            <person name="Maekelae M.R."/>
            <person name="Malavazi I."/>
            <person name="Melin P."/>
            <person name="Meyer V."/>
            <person name="Mielnichuk N."/>
            <person name="Miskei M."/>
            <person name="Molnar A.P."/>
            <person name="Mule G."/>
            <person name="Ngan C.Y."/>
            <person name="Orejas M."/>
            <person name="Orosz E."/>
            <person name="Ouedraogo J.P."/>
            <person name="Overkamp K.M."/>
            <person name="Park H.-S."/>
            <person name="Perrone G."/>
            <person name="Piumi F."/>
            <person name="Punt P.J."/>
            <person name="Ram A.F."/>
            <person name="Ramon A."/>
            <person name="Rauscher S."/>
            <person name="Record E."/>
            <person name="Riano-Pachon D.M."/>
            <person name="Robert V."/>
            <person name="Roehrig J."/>
            <person name="Ruller R."/>
            <person name="Salamov A."/>
            <person name="Salih N.S."/>
            <person name="Samson R.A."/>
            <person name="Sandor E."/>
            <person name="Sanguinetti M."/>
            <person name="Schuetze T."/>
            <person name="Sepcic K."/>
            <person name="Shelest E."/>
            <person name="Sherlock G."/>
            <person name="Sophianopoulou V."/>
            <person name="Squina F.M."/>
            <person name="Sun H."/>
            <person name="Susca A."/>
            <person name="Todd R.B."/>
            <person name="Tsang A."/>
            <person name="Unkles S.E."/>
            <person name="van de Wiele N."/>
            <person name="van Rossen-Uffink D."/>
            <person name="Oliveira J.V."/>
            <person name="Vesth T.C."/>
            <person name="Visser J."/>
            <person name="Yu J.-H."/>
            <person name="Zhou M."/>
            <person name="Andersen M.R."/>
            <person name="Archer D.B."/>
            <person name="Baker S.E."/>
            <person name="Benoit I."/>
            <person name="Brakhage A.A."/>
            <person name="Braus G.H."/>
            <person name="Fischer R."/>
            <person name="Frisvad J.C."/>
            <person name="Goldman G.H."/>
            <person name="Houbraken J."/>
            <person name="Oakley B."/>
            <person name="Pocsi I."/>
            <person name="Scazzocchio C."/>
            <person name="Seiboth B."/>
            <person name="vanKuyk P.A."/>
            <person name="Wortman J."/>
            <person name="Dyer P.S."/>
            <person name="Grigoriev I.V."/>
        </authorList>
    </citation>
    <scope>NUCLEOTIDE SEQUENCE [LARGE SCALE GENOMIC DNA]</scope>
    <source>
        <strain evidence="2">ITEM 5010</strain>
    </source>
</reference>
<dbReference type="OMA" id="TTWAPLY"/>
<dbReference type="InterPro" id="IPR021986">
    <property type="entry name" value="Spherulin4"/>
</dbReference>
<sequence length="260" mass="29437">MPTTLPQSGVLVPLYIYPLTPNTWDPLYHAITTNPHLPFLVIINPNSGPGALPSPDANYARELARLHTYPNVRTVGYIRIDYCRKPLSATCDEIDRYATWAEQGLGVGGIMVDETPNHYHREKEEYLLKLRDYVKGKEGLGGEKLVVHNPGTPPDVPMANAGPDLILVCEEPYARYQSQEVQHRLRELHYHRDRCGYMVTEVPDDVNMADLVRDLRDRATWIFVTEIVGDFYERFGPTSWGALMKALSVVDEGTEEKDGE</sequence>
<evidence type="ECO:0000313" key="2">
    <source>
        <dbReference type="Proteomes" id="UP000188318"/>
    </source>
</evidence>
<gene>
    <name evidence="1" type="ORF">ASPCADRAFT_407739</name>
</gene>
<dbReference type="EMBL" id="KV907504">
    <property type="protein sequence ID" value="OOF93576.1"/>
    <property type="molecule type" value="Genomic_DNA"/>
</dbReference>
<dbReference type="PANTHER" id="PTHR35040:SF8">
    <property type="entry name" value="SURFACE PROTEIN, PUTATIVE (AFU_ORTHOLOGUE AFUA_4G14085)-RELATED"/>
    <property type="match status" value="1"/>
</dbReference>
<dbReference type="AlphaFoldDB" id="A0A1R3RGG4"/>